<evidence type="ECO:0000256" key="1">
    <source>
        <dbReference type="SAM" id="MobiDB-lite"/>
    </source>
</evidence>
<evidence type="ECO:0000313" key="2">
    <source>
        <dbReference type="EMBL" id="GEO89220.1"/>
    </source>
</evidence>
<reference evidence="2 3" key="1">
    <citation type="submission" date="2019-07" db="EMBL/GenBank/DDBJ databases">
        <title>Whole genome shotgun sequence of Aeromicrobium flavum NBRC 107625.</title>
        <authorList>
            <person name="Hosoyama A."/>
            <person name="Uohara A."/>
            <person name="Ohji S."/>
            <person name="Ichikawa N."/>
        </authorList>
    </citation>
    <scope>NUCLEOTIDE SEQUENCE [LARGE SCALE GENOMIC DNA]</scope>
    <source>
        <strain evidence="2 3">NBRC 107625</strain>
    </source>
</reference>
<comment type="caution">
    <text evidence="2">The sequence shown here is derived from an EMBL/GenBank/DDBJ whole genome shotgun (WGS) entry which is preliminary data.</text>
</comment>
<feature type="region of interest" description="Disordered" evidence="1">
    <location>
        <begin position="1"/>
        <end position="54"/>
    </location>
</feature>
<gene>
    <name evidence="2" type="ORF">AFL01nite_15470</name>
</gene>
<dbReference type="RefSeq" id="WP_186813867.1">
    <property type="nucleotide sequence ID" value="NZ_BAAAYQ010000005.1"/>
</dbReference>
<dbReference type="EMBL" id="BJZQ01000006">
    <property type="protein sequence ID" value="GEO89220.1"/>
    <property type="molecule type" value="Genomic_DNA"/>
</dbReference>
<protein>
    <submittedName>
        <fullName evidence="2">Uncharacterized protein</fullName>
    </submittedName>
</protein>
<dbReference type="Proteomes" id="UP000321769">
    <property type="component" value="Unassembled WGS sequence"/>
</dbReference>
<proteinExistence type="predicted"/>
<sequence>MTTTPDEPRPDVDLEPAAEPADAAEQQRDAWQNEDELIVPDPERPVPIDEEEAE</sequence>
<accession>A0A512HUX9</accession>
<evidence type="ECO:0000313" key="3">
    <source>
        <dbReference type="Proteomes" id="UP000321769"/>
    </source>
</evidence>
<keyword evidence="3" id="KW-1185">Reference proteome</keyword>
<organism evidence="2 3">
    <name type="scientific">Aeromicrobium flavum</name>
    <dbReference type="NCBI Taxonomy" id="416568"/>
    <lineage>
        <taxon>Bacteria</taxon>
        <taxon>Bacillati</taxon>
        <taxon>Actinomycetota</taxon>
        <taxon>Actinomycetes</taxon>
        <taxon>Propionibacteriales</taxon>
        <taxon>Nocardioidaceae</taxon>
        <taxon>Aeromicrobium</taxon>
    </lineage>
</organism>
<feature type="compositionally biased region" description="Basic and acidic residues" evidence="1">
    <location>
        <begin position="1"/>
        <end position="12"/>
    </location>
</feature>
<name>A0A512HUX9_9ACTN</name>
<feature type="compositionally biased region" description="Low complexity" evidence="1">
    <location>
        <begin position="15"/>
        <end position="24"/>
    </location>
</feature>
<dbReference type="AlphaFoldDB" id="A0A512HUX9"/>